<dbReference type="Proteomes" id="UP001470023">
    <property type="component" value="Unassembled WGS sequence"/>
</dbReference>
<comment type="caution">
    <text evidence="2">The sequence shown here is derived from an EMBL/GenBank/DDBJ whole genome shotgun (WGS) entry which is preliminary data.</text>
</comment>
<dbReference type="RefSeq" id="WP_352063502.1">
    <property type="nucleotide sequence ID" value="NZ_JBEOYA010000004.1"/>
</dbReference>
<evidence type="ECO:0000256" key="1">
    <source>
        <dbReference type="SAM" id="Phobius"/>
    </source>
</evidence>
<evidence type="ECO:0000313" key="3">
    <source>
        <dbReference type="Proteomes" id="UP001470023"/>
    </source>
</evidence>
<gene>
    <name evidence="2" type="ORF">ABT272_12905</name>
</gene>
<keyword evidence="1" id="KW-1133">Transmembrane helix</keyword>
<keyword evidence="3" id="KW-1185">Reference proteome</keyword>
<dbReference type="EMBL" id="JBEPAZ010000008">
    <property type="protein sequence ID" value="MER6428632.1"/>
    <property type="molecule type" value="Genomic_DNA"/>
</dbReference>
<feature type="transmembrane region" description="Helical" evidence="1">
    <location>
        <begin position="20"/>
        <end position="40"/>
    </location>
</feature>
<evidence type="ECO:0008006" key="4">
    <source>
        <dbReference type="Google" id="ProtNLM"/>
    </source>
</evidence>
<proteinExistence type="predicted"/>
<reference evidence="2 3" key="1">
    <citation type="submission" date="2024-06" db="EMBL/GenBank/DDBJ databases">
        <title>The Natural Products Discovery Center: Release of the First 8490 Sequenced Strains for Exploring Actinobacteria Biosynthetic Diversity.</title>
        <authorList>
            <person name="Kalkreuter E."/>
            <person name="Kautsar S.A."/>
            <person name="Yang D."/>
            <person name="Bader C.D."/>
            <person name="Teijaro C.N."/>
            <person name="Fluegel L."/>
            <person name="Davis C.M."/>
            <person name="Simpson J.R."/>
            <person name="Lauterbach L."/>
            <person name="Steele A.D."/>
            <person name="Gui C."/>
            <person name="Meng S."/>
            <person name="Li G."/>
            <person name="Viehrig K."/>
            <person name="Ye F."/>
            <person name="Su P."/>
            <person name="Kiefer A.F."/>
            <person name="Nichols A."/>
            <person name="Cepeda A.J."/>
            <person name="Yan W."/>
            <person name="Fan B."/>
            <person name="Jiang Y."/>
            <person name="Adhikari A."/>
            <person name="Zheng C.-J."/>
            <person name="Schuster L."/>
            <person name="Cowan T.M."/>
            <person name="Smanski M.J."/>
            <person name="Chevrette M.G."/>
            <person name="De Carvalho L.P.S."/>
            <person name="Shen B."/>
        </authorList>
    </citation>
    <scope>NUCLEOTIDE SEQUENCE [LARGE SCALE GENOMIC DNA]</scope>
    <source>
        <strain evidence="2 3">NPDC001166</strain>
    </source>
</reference>
<feature type="transmembrane region" description="Helical" evidence="1">
    <location>
        <begin position="60"/>
        <end position="79"/>
    </location>
</feature>
<keyword evidence="1" id="KW-0812">Transmembrane</keyword>
<sequence>MTQNRNTPDITGDELEPTKAVKVGVSASLFVVGMVLSFILDEPIKNNVSVFKDAPNLVVRGVFFIVWAFVVFWPIAYSIDRVTKRRAARALRQEQA</sequence>
<protein>
    <recommendedName>
        <fullName evidence="4">Integral membrane protein</fullName>
    </recommendedName>
</protein>
<evidence type="ECO:0000313" key="2">
    <source>
        <dbReference type="EMBL" id="MER6428632.1"/>
    </source>
</evidence>
<name>A0ABV1U551_9ACTN</name>
<organism evidence="2 3">
    <name type="scientific">Streptomyces sp. 900105245</name>
    <dbReference type="NCBI Taxonomy" id="3154379"/>
    <lineage>
        <taxon>Bacteria</taxon>
        <taxon>Bacillati</taxon>
        <taxon>Actinomycetota</taxon>
        <taxon>Actinomycetes</taxon>
        <taxon>Kitasatosporales</taxon>
        <taxon>Streptomycetaceae</taxon>
        <taxon>Streptomyces</taxon>
    </lineage>
</organism>
<accession>A0ABV1U551</accession>
<keyword evidence="1" id="KW-0472">Membrane</keyword>